<comment type="caution">
    <text evidence="1">The sequence shown here is derived from an EMBL/GenBank/DDBJ whole genome shotgun (WGS) entry which is preliminary data.</text>
</comment>
<reference evidence="1 2" key="1">
    <citation type="journal article" date="2024" name="Plant Biotechnol. J.">
        <title>Genome and CRISPR/Cas9 system of a widespread forest tree (Populus alba) in the world.</title>
        <authorList>
            <person name="Liu Y.J."/>
            <person name="Jiang P.F."/>
            <person name="Han X.M."/>
            <person name="Li X.Y."/>
            <person name="Wang H.M."/>
            <person name="Wang Y.J."/>
            <person name="Wang X.X."/>
            <person name="Zeng Q.Y."/>
        </authorList>
    </citation>
    <scope>NUCLEOTIDE SEQUENCE [LARGE SCALE GENOMIC DNA]</scope>
    <source>
        <strain evidence="2">cv. PAL-ZL1</strain>
    </source>
</reference>
<proteinExistence type="predicted"/>
<organism evidence="1 2">
    <name type="scientific">Populus alba</name>
    <name type="common">White poplar</name>
    <dbReference type="NCBI Taxonomy" id="43335"/>
    <lineage>
        <taxon>Eukaryota</taxon>
        <taxon>Viridiplantae</taxon>
        <taxon>Streptophyta</taxon>
        <taxon>Embryophyta</taxon>
        <taxon>Tracheophyta</taxon>
        <taxon>Spermatophyta</taxon>
        <taxon>Magnoliopsida</taxon>
        <taxon>eudicotyledons</taxon>
        <taxon>Gunneridae</taxon>
        <taxon>Pentapetalae</taxon>
        <taxon>rosids</taxon>
        <taxon>fabids</taxon>
        <taxon>Malpighiales</taxon>
        <taxon>Salicaceae</taxon>
        <taxon>Saliceae</taxon>
        <taxon>Populus</taxon>
    </lineage>
</organism>
<evidence type="ECO:0000313" key="2">
    <source>
        <dbReference type="Proteomes" id="UP000309997"/>
    </source>
</evidence>
<dbReference type="Proteomes" id="UP000309997">
    <property type="component" value="Unassembled WGS sequence"/>
</dbReference>
<protein>
    <submittedName>
        <fullName evidence="1">Uncharacterized protein</fullName>
    </submittedName>
</protein>
<accession>A0ACC4AH49</accession>
<evidence type="ECO:0000313" key="1">
    <source>
        <dbReference type="EMBL" id="KAL3565516.1"/>
    </source>
</evidence>
<keyword evidence="2" id="KW-1185">Reference proteome</keyword>
<dbReference type="EMBL" id="RCHU02000019">
    <property type="protein sequence ID" value="KAL3565516.1"/>
    <property type="molecule type" value="Genomic_DNA"/>
</dbReference>
<gene>
    <name evidence="1" type="ORF">D5086_033562</name>
</gene>
<feature type="non-terminal residue" evidence="1">
    <location>
        <position position="1740"/>
    </location>
</feature>
<name>A0ACC4AH49_POPAL</name>
<sequence>MFETVQEIAVYIHRFHNLDLFQQGWYQIKISMRWEDSEYTSLATPARVVQYEAPDLGGENIYGIWRIDDTDNSFLTQPFRIKYARQDIRLSIMISFILPLGENEGPSTSAVILKFELMQAPMTDTMAELLAYPDASSVAVHEFRIPPKALLGLHSYCPVHFDAFHSVLVDVSVHISLLKAGSFLKVLSGSYGQDATGKISDGSHQALGLLASLDIKKITLVKALLAARNTLLEELQKISKGIEHTIDVSDFASNVDDVSMFDSIVQANLVTADVAVSGHGKPQNGLEKANSTIDFQSDNLPHISSKAAVVNIFHSLGAQLSYLWSIFLQFHRANKTKILEFLRDVWTKDRRAEWSIWMVYSKVEMPHHYMSSGSDDSSHHGHRRVLSLLNPAQSAATRADLHRRSIAQMRINNRSIQDMYIFGDLLRIPIIIVERVTNAPLRTLSENSFFKNLDLVDAHGSYSGPSTESEAGKKQPSAALSKNGRELKAVIFVHGFQGHHLDLRLVRNQWLLIDPKMEFLMSEVNEDKTSGDFREMGQRLAEEVISFLKKKMDKVSRSGLLRDIKLSFVGHSIGNIIIRTALAESIMEPYLRYLHTYVSISGPHLGYLYSSNSLFNSGMWLLKKLKGTQCIHQLTFTDDPNLQNTFLYKLCEQKTLENFRHIVLLSSPQDGYVPYHSARIELCQAASSDHSKKGRVFLQMLNNCLDQIRAPTPEHRLFMRCDVNFDTSSYGRSLNTIIGRAAHIEFLESDVFAKFIMWSLKATVLDSNLNIVKSEQIHFDSDLPHYKTKDGVYRDPSDNGRIVSPTLLWVEALELVLQRLVKSGLDFGKVAAVSGSGQQHGSVYWRKGGSGILSSLDSKKPLVDQLGDAFSIKESPVWMDSSTTTQCREIEKAVGSALELSQITGSRAYERFTGPQIRKIYQTQPEAYNNTERISLVSSFMASLLVGAYASIDHTDGAGMNLMDINQRVWSEKVLEVTAPGLEEKLGKLAPAHAVAGNIASYFVERYNFNKNCLVVQWSGDNPNSLAGLTLSVPGDLAISLGTSDTVFGIASDPKPGLEGHVFPNPVDTQGYMVMLCYKNGSLTREDVRNRCAEKSWEIFNKYLEQTPALNVYYLKKPQKINSQFLMNPVGFHRYELPNFTGNNVEGLNEQEVKEFDPPSEVRAVIEGQFLSMRAHSERFGMPSPPKRIIATGGASANGSILNSLASIFGCDVYTVQQPDSASLGGALRAAHGWLCSQKGSFVPIADLYEGKLEKSALSCKLSVNAGDQELVSNHKNQRYSRAYIDFKNPEDVLEFSDFFHGHVFVNEKGSQFKAIVEYAPFQHVPKSCPHKDYCEGTIYTDPDYLEFLKCIAKPARNPPSAEIKLERKEAEESEAVKGAPISTPLMEFVRKKRADKGGQGPAVVKNRKRAGSASLTNSGSSNTKQGSGKKRYILKDSTKNSNWKGKSIIIMARKQEGLPTTSGGKEISEVESISGVEGSVSKISLDAESGRKKNLLLDGKKREISLESEGPLHQLGLTSNFGSSVSTAAKQYQRHEASERLIKSILPSKAASAKKKFQNLEVENDKQPIQPKTTQVGLNGHVPYKEPLASMSDNDVKRSSYDKLVKKDQHDPGSHFEKREKHSRNKDRPCRGVWTPVRNCPSKHANAEHLTSSILQSEVHSDSVRATHGEVKDGTQNRDHNQGSAGSTSGSNNSSAENGSRRDFGRQVTAHNIMLYSSPSATGGKFSKKGGHAGYTAQE</sequence>